<protein>
    <submittedName>
        <fullName evidence="2">Uncharacterized protein</fullName>
    </submittedName>
</protein>
<organism evidence="2 3">
    <name type="scientific">Pongo abelii</name>
    <name type="common">Sumatran orangutan</name>
    <name type="synonym">Pongo pygmaeus abelii</name>
    <dbReference type="NCBI Taxonomy" id="9601"/>
    <lineage>
        <taxon>Eukaryota</taxon>
        <taxon>Metazoa</taxon>
        <taxon>Chordata</taxon>
        <taxon>Craniata</taxon>
        <taxon>Vertebrata</taxon>
        <taxon>Euteleostomi</taxon>
        <taxon>Mammalia</taxon>
        <taxon>Eutheria</taxon>
        <taxon>Euarchontoglires</taxon>
        <taxon>Primates</taxon>
        <taxon>Haplorrhini</taxon>
        <taxon>Catarrhini</taxon>
        <taxon>Hominidae</taxon>
        <taxon>Pongo</taxon>
    </lineage>
</organism>
<reference evidence="2 3" key="1">
    <citation type="submission" date="2008-02" db="EMBL/GenBank/DDBJ databases">
        <title>A 6x draft sequence assembly of the Pongo pygmaeus abelii genome.</title>
        <authorList>
            <person name="Wilson R.K."/>
            <person name="Mardis E."/>
        </authorList>
    </citation>
    <scope>NUCLEOTIDE SEQUENCE [LARGE SCALE GENOMIC DNA]</scope>
</reference>
<accession>A0A8I5TWP3</accession>
<keyword evidence="3" id="KW-1185">Reference proteome</keyword>
<name>A0A8I5TWP3_PONAB</name>
<evidence type="ECO:0000256" key="1">
    <source>
        <dbReference type="SAM" id="MobiDB-lite"/>
    </source>
</evidence>
<evidence type="ECO:0000313" key="3">
    <source>
        <dbReference type="Proteomes" id="UP000001595"/>
    </source>
</evidence>
<sequence length="93" mass="10322">MVLRANKNSSIFQEIKNTKAQKGLISHPRSLSWPPVIHPPRPPKYALSASSTKATRYPDHVSANSIIKNRHNPAPGPESPSIPATREAEKHFH</sequence>
<evidence type="ECO:0000313" key="2">
    <source>
        <dbReference type="Ensembl" id="ENSPPYP00000036645.1"/>
    </source>
</evidence>
<dbReference type="Ensembl" id="ENSPPYT00000035902.1">
    <property type="protein sequence ID" value="ENSPPYP00000036645.1"/>
    <property type="gene ID" value="ENSPPYG00000034542.1"/>
</dbReference>
<reference evidence="2" key="2">
    <citation type="submission" date="2025-08" db="UniProtKB">
        <authorList>
            <consortium name="Ensembl"/>
        </authorList>
    </citation>
    <scope>IDENTIFICATION</scope>
</reference>
<feature type="region of interest" description="Disordered" evidence="1">
    <location>
        <begin position="20"/>
        <end position="93"/>
    </location>
</feature>
<dbReference type="AlphaFoldDB" id="A0A8I5TWP3"/>
<reference evidence="2" key="3">
    <citation type="submission" date="2025-09" db="UniProtKB">
        <authorList>
            <consortium name="Ensembl"/>
        </authorList>
    </citation>
    <scope>IDENTIFICATION</scope>
</reference>
<dbReference type="Proteomes" id="UP000001595">
    <property type="component" value="Chromosome 11"/>
</dbReference>
<proteinExistence type="predicted"/>